<keyword evidence="1" id="KW-0238">DNA-binding</keyword>
<comment type="caution">
    <text evidence="4">The sequence shown here is derived from an EMBL/GenBank/DDBJ whole genome shotgun (WGS) entry which is preliminary data.</text>
</comment>
<evidence type="ECO:0000256" key="1">
    <source>
        <dbReference type="ARBA" id="ARBA00023125"/>
    </source>
</evidence>
<organism evidence="4 5">
    <name type="scientific">Amnibacterium soli</name>
    <dbReference type="NCBI Taxonomy" id="1282736"/>
    <lineage>
        <taxon>Bacteria</taxon>
        <taxon>Bacillati</taxon>
        <taxon>Actinomycetota</taxon>
        <taxon>Actinomycetes</taxon>
        <taxon>Micrococcales</taxon>
        <taxon>Microbacteriaceae</taxon>
        <taxon>Amnibacterium</taxon>
    </lineage>
</organism>
<feature type="coiled-coil region" evidence="2">
    <location>
        <begin position="102"/>
        <end position="136"/>
    </location>
</feature>
<dbReference type="PROSITE" id="PS00552">
    <property type="entry name" value="HTH_MERR_1"/>
    <property type="match status" value="1"/>
</dbReference>
<dbReference type="InterPro" id="IPR047057">
    <property type="entry name" value="MerR_fam"/>
</dbReference>
<evidence type="ECO:0000313" key="5">
    <source>
        <dbReference type="Proteomes" id="UP001500121"/>
    </source>
</evidence>
<dbReference type="PANTHER" id="PTHR30204:SF97">
    <property type="entry name" value="MERR FAMILY REGULATORY PROTEIN"/>
    <property type="match status" value="1"/>
</dbReference>
<dbReference type="EMBL" id="BAABLP010000010">
    <property type="protein sequence ID" value="GAA4756896.1"/>
    <property type="molecule type" value="Genomic_DNA"/>
</dbReference>
<accession>A0ABP8ZI33</accession>
<dbReference type="CDD" id="cd01282">
    <property type="entry name" value="HTH_MerR-like_sg3"/>
    <property type="match status" value="1"/>
</dbReference>
<dbReference type="Pfam" id="PF13411">
    <property type="entry name" value="MerR_1"/>
    <property type="match status" value="1"/>
</dbReference>
<keyword evidence="5" id="KW-1185">Reference proteome</keyword>
<dbReference type="SMART" id="SM00422">
    <property type="entry name" value="HTH_MERR"/>
    <property type="match status" value="1"/>
</dbReference>
<gene>
    <name evidence="4" type="ORF">GCM10025783_32840</name>
</gene>
<dbReference type="Gene3D" id="1.10.1660.10">
    <property type="match status" value="1"/>
</dbReference>
<sequence>MTVREVEHTCSPVDADREDEGQELRIGELARRAGVSVRSLRYYEQQGLLGSERTAGGQRVYAPSAVERVHFIQQLYAAGVPSRVIVDLLPCFATGVATTSMLALMEHERDAIAERLRELTAAHERLDRVIDDVRRAGVVSDDGSRASA</sequence>
<name>A0ABP8ZI33_9MICO</name>
<reference evidence="5" key="1">
    <citation type="journal article" date="2019" name="Int. J. Syst. Evol. Microbiol.">
        <title>The Global Catalogue of Microorganisms (GCM) 10K type strain sequencing project: providing services to taxonomists for standard genome sequencing and annotation.</title>
        <authorList>
            <consortium name="The Broad Institute Genomics Platform"/>
            <consortium name="The Broad Institute Genome Sequencing Center for Infectious Disease"/>
            <person name="Wu L."/>
            <person name="Ma J."/>
        </authorList>
    </citation>
    <scope>NUCLEOTIDE SEQUENCE [LARGE SCALE GENOMIC DNA]</scope>
    <source>
        <strain evidence="5">JCM 19015</strain>
    </source>
</reference>
<dbReference type="Proteomes" id="UP001500121">
    <property type="component" value="Unassembled WGS sequence"/>
</dbReference>
<dbReference type="InterPro" id="IPR009061">
    <property type="entry name" value="DNA-bd_dom_put_sf"/>
</dbReference>
<protein>
    <submittedName>
        <fullName evidence="4">MerR family transcriptional regulator</fullName>
    </submittedName>
</protein>
<dbReference type="InterPro" id="IPR000551">
    <property type="entry name" value="MerR-type_HTH_dom"/>
</dbReference>
<evidence type="ECO:0000259" key="3">
    <source>
        <dbReference type="PROSITE" id="PS50937"/>
    </source>
</evidence>
<dbReference type="SUPFAM" id="SSF46955">
    <property type="entry name" value="Putative DNA-binding domain"/>
    <property type="match status" value="1"/>
</dbReference>
<keyword evidence="2" id="KW-0175">Coiled coil</keyword>
<evidence type="ECO:0000313" key="4">
    <source>
        <dbReference type="EMBL" id="GAA4756896.1"/>
    </source>
</evidence>
<proteinExistence type="predicted"/>
<dbReference type="PANTHER" id="PTHR30204">
    <property type="entry name" value="REDOX-CYCLING DRUG-SENSING TRANSCRIPTIONAL ACTIVATOR SOXR"/>
    <property type="match status" value="1"/>
</dbReference>
<evidence type="ECO:0000256" key="2">
    <source>
        <dbReference type="SAM" id="Coils"/>
    </source>
</evidence>
<dbReference type="PRINTS" id="PR00040">
    <property type="entry name" value="HTHMERR"/>
</dbReference>
<feature type="domain" description="HTH merR-type" evidence="3">
    <location>
        <begin position="23"/>
        <end position="91"/>
    </location>
</feature>
<dbReference type="PROSITE" id="PS50937">
    <property type="entry name" value="HTH_MERR_2"/>
    <property type="match status" value="1"/>
</dbReference>